<dbReference type="AntiFam" id="ANF00010">
    <property type="entry name" value="tRNA translation"/>
</dbReference>
<proteinExistence type="predicted"/>
<organism evidence="1">
    <name type="scientific">Propionibacterium freudenreichii subsp. freudenreichii</name>
    <dbReference type="NCBI Taxonomy" id="66712"/>
    <lineage>
        <taxon>Bacteria</taxon>
        <taxon>Bacillati</taxon>
        <taxon>Actinomycetota</taxon>
        <taxon>Actinomycetes</taxon>
        <taxon>Propionibacteriales</taxon>
        <taxon>Propionibacteriaceae</taxon>
        <taxon>Propionibacterium</taxon>
    </lineage>
</organism>
<dbReference type="EMBL" id="LM676387">
    <property type="protein sequence ID" value="CEP25877.1"/>
    <property type="molecule type" value="Genomic_DNA"/>
</dbReference>
<accession>A0A068VS54</accession>
<name>A0A068VS54_PROFF</name>
<reference evidence="1" key="1">
    <citation type="submission" date="2014-08" db="EMBL/GenBank/DDBJ databases">
        <authorList>
            <person name="Falentin Helene"/>
        </authorList>
    </citation>
    <scope>NUCLEOTIDE SEQUENCE</scope>
</reference>
<dbReference type="AlphaFoldDB" id="A0A068VS54"/>
<protein>
    <submittedName>
        <fullName evidence="1">Uncharacterized protein</fullName>
    </submittedName>
</protein>
<evidence type="ECO:0000313" key="1">
    <source>
        <dbReference type="EMBL" id="CEP25877.1"/>
    </source>
</evidence>
<sequence>MAQLVEHHLAKVRVAGSNPVVRSERLEPHPMAMNLRGEAALHMVEWPRGEAADCKSVYTGSNPVSTSGGWRSGSALP</sequence>
<gene>
    <name evidence="1" type="ORF">PFCIRM138_02845</name>
</gene>